<dbReference type="InterPro" id="IPR002938">
    <property type="entry name" value="FAD-bd"/>
</dbReference>
<dbReference type="PANTHER" id="PTHR47356:SF2">
    <property type="entry name" value="FAD-BINDING DOMAIN-CONTAINING PROTEIN-RELATED"/>
    <property type="match status" value="1"/>
</dbReference>
<dbReference type="AlphaFoldDB" id="A0AAN6WX47"/>
<comment type="caution">
    <text evidence="7">The sequence shown here is derived from an EMBL/GenBank/DDBJ whole genome shotgun (WGS) entry which is preliminary data.</text>
</comment>
<sequence>MSTKTPFKAIIIGGGPVGLTFAQCFSAAGLDFTLLERRETVTPEEGAGIAISPTTFRIYDQLGLLDAINKIATPIPQKHVMTKDGHRYNSYEFHLRECHGRPMAFVHRHELLTMLHSTLSDDAKSKIQTNKSIASIVSTDHGVEVTCDDGSVISGSIVIGADGVHSKTRRLMNDLSGHEEPVFETTFQGMFGNFPRAANVEEGSQMEPGHDWEVHSDKISSQCFVGRERGWFIIYRPLAPGPTRERKTYTEEDVQAFAKDLIEMDLHLTDKVKFADVFKVVNKAGMTQLQEGAVLKRSFQRIVLAGDACNKITPNVGLGYNNGVVDVVYLTNALKKLVEDAGQTEIRTETIEELFARYQEDRRALSETVDSAARRVIRTVTHSDFVKYVLDRWVNPVLGLDKVYGTKVMGPLLAKQQVLEWLGEKNYLPGKIPWVHRGLVAGEVKA</sequence>
<dbReference type="GO" id="GO:0071949">
    <property type="term" value="F:FAD binding"/>
    <property type="evidence" value="ECO:0007669"/>
    <property type="project" value="InterPro"/>
</dbReference>
<evidence type="ECO:0000256" key="1">
    <source>
        <dbReference type="ARBA" id="ARBA00001974"/>
    </source>
</evidence>
<reference evidence="7" key="2">
    <citation type="submission" date="2023-05" db="EMBL/GenBank/DDBJ databases">
        <authorList>
            <consortium name="Lawrence Berkeley National Laboratory"/>
            <person name="Steindorff A."/>
            <person name="Hensen N."/>
            <person name="Bonometti L."/>
            <person name="Westerberg I."/>
            <person name="Brannstrom I.O."/>
            <person name="Guillou S."/>
            <person name="Cros-Aarteil S."/>
            <person name="Calhoun S."/>
            <person name="Haridas S."/>
            <person name="Kuo A."/>
            <person name="Mondo S."/>
            <person name="Pangilinan J."/>
            <person name="Riley R."/>
            <person name="Labutti K."/>
            <person name="Andreopoulos B."/>
            <person name="Lipzen A."/>
            <person name="Chen C."/>
            <person name="Yanf M."/>
            <person name="Daum C."/>
            <person name="Ng V."/>
            <person name="Clum A."/>
            <person name="Ohm R."/>
            <person name="Martin F."/>
            <person name="Silar P."/>
            <person name="Natvig D."/>
            <person name="Lalanne C."/>
            <person name="Gautier V."/>
            <person name="Ament-Velasquez S.L."/>
            <person name="Kruys A."/>
            <person name="Hutchinson M.I."/>
            <person name="Powell A.J."/>
            <person name="Barry K."/>
            <person name="Miller A.N."/>
            <person name="Grigoriev I.V."/>
            <person name="Debuchy R."/>
            <person name="Gladieux P."/>
            <person name="Thoren M.H."/>
            <person name="Johannesson H."/>
        </authorList>
    </citation>
    <scope>NUCLEOTIDE SEQUENCE</scope>
    <source>
        <strain evidence="7">PSN309</strain>
    </source>
</reference>
<keyword evidence="3" id="KW-0285">Flavoprotein</keyword>
<dbReference type="GO" id="GO:0004497">
    <property type="term" value="F:monooxygenase activity"/>
    <property type="evidence" value="ECO:0007669"/>
    <property type="project" value="InterPro"/>
</dbReference>
<evidence type="ECO:0000256" key="2">
    <source>
        <dbReference type="ARBA" id="ARBA00007992"/>
    </source>
</evidence>
<dbReference type="PANTHER" id="PTHR47356">
    <property type="entry name" value="FAD-DEPENDENT MONOOXYGENASE ASQG-RELATED"/>
    <property type="match status" value="1"/>
</dbReference>
<keyword evidence="5" id="KW-0560">Oxidoreductase</keyword>
<reference evidence="7" key="1">
    <citation type="journal article" date="2023" name="Mol. Phylogenet. Evol.">
        <title>Genome-scale phylogeny and comparative genomics of the fungal order Sordariales.</title>
        <authorList>
            <person name="Hensen N."/>
            <person name="Bonometti L."/>
            <person name="Westerberg I."/>
            <person name="Brannstrom I.O."/>
            <person name="Guillou S."/>
            <person name="Cros-Aarteil S."/>
            <person name="Calhoun S."/>
            <person name="Haridas S."/>
            <person name="Kuo A."/>
            <person name="Mondo S."/>
            <person name="Pangilinan J."/>
            <person name="Riley R."/>
            <person name="LaButti K."/>
            <person name="Andreopoulos B."/>
            <person name="Lipzen A."/>
            <person name="Chen C."/>
            <person name="Yan M."/>
            <person name="Daum C."/>
            <person name="Ng V."/>
            <person name="Clum A."/>
            <person name="Steindorff A."/>
            <person name="Ohm R.A."/>
            <person name="Martin F."/>
            <person name="Silar P."/>
            <person name="Natvig D.O."/>
            <person name="Lalanne C."/>
            <person name="Gautier V."/>
            <person name="Ament-Velasquez S.L."/>
            <person name="Kruys A."/>
            <person name="Hutchinson M.I."/>
            <person name="Powell A.J."/>
            <person name="Barry K."/>
            <person name="Miller A.N."/>
            <person name="Grigoriev I.V."/>
            <person name="Debuchy R."/>
            <person name="Gladieux P."/>
            <person name="Hiltunen Thoren M."/>
            <person name="Johannesson H."/>
        </authorList>
    </citation>
    <scope>NUCLEOTIDE SEQUENCE</scope>
    <source>
        <strain evidence="7">PSN309</strain>
    </source>
</reference>
<feature type="domain" description="FAD-binding" evidence="6">
    <location>
        <begin position="9"/>
        <end position="366"/>
    </location>
</feature>
<evidence type="ECO:0000259" key="6">
    <source>
        <dbReference type="Pfam" id="PF01494"/>
    </source>
</evidence>
<evidence type="ECO:0000256" key="5">
    <source>
        <dbReference type="ARBA" id="ARBA00023002"/>
    </source>
</evidence>
<dbReference type="EMBL" id="MU864379">
    <property type="protein sequence ID" value="KAK4189136.1"/>
    <property type="molecule type" value="Genomic_DNA"/>
</dbReference>
<name>A0AAN6WX47_9PEZI</name>
<organism evidence="7 8">
    <name type="scientific">Podospora australis</name>
    <dbReference type="NCBI Taxonomy" id="1536484"/>
    <lineage>
        <taxon>Eukaryota</taxon>
        <taxon>Fungi</taxon>
        <taxon>Dikarya</taxon>
        <taxon>Ascomycota</taxon>
        <taxon>Pezizomycotina</taxon>
        <taxon>Sordariomycetes</taxon>
        <taxon>Sordariomycetidae</taxon>
        <taxon>Sordariales</taxon>
        <taxon>Podosporaceae</taxon>
        <taxon>Podospora</taxon>
    </lineage>
</organism>
<dbReference type="Pfam" id="PF01494">
    <property type="entry name" value="FAD_binding_3"/>
    <property type="match status" value="1"/>
</dbReference>
<comment type="cofactor">
    <cofactor evidence="1">
        <name>FAD</name>
        <dbReference type="ChEBI" id="CHEBI:57692"/>
    </cofactor>
</comment>
<keyword evidence="8" id="KW-1185">Reference proteome</keyword>
<dbReference type="InterPro" id="IPR050562">
    <property type="entry name" value="FAD_mOase_fung"/>
</dbReference>
<evidence type="ECO:0000256" key="4">
    <source>
        <dbReference type="ARBA" id="ARBA00022827"/>
    </source>
</evidence>
<evidence type="ECO:0000313" key="7">
    <source>
        <dbReference type="EMBL" id="KAK4189136.1"/>
    </source>
</evidence>
<accession>A0AAN6WX47</accession>
<evidence type="ECO:0000313" key="8">
    <source>
        <dbReference type="Proteomes" id="UP001302126"/>
    </source>
</evidence>
<keyword evidence="4" id="KW-0274">FAD</keyword>
<dbReference type="Proteomes" id="UP001302126">
    <property type="component" value="Unassembled WGS sequence"/>
</dbReference>
<dbReference type="SUPFAM" id="SSF51905">
    <property type="entry name" value="FAD/NAD(P)-binding domain"/>
    <property type="match status" value="1"/>
</dbReference>
<dbReference type="PRINTS" id="PR00420">
    <property type="entry name" value="RNGMNOXGNASE"/>
</dbReference>
<protein>
    <recommendedName>
        <fullName evidence="6">FAD-binding domain-containing protein</fullName>
    </recommendedName>
</protein>
<dbReference type="InterPro" id="IPR036188">
    <property type="entry name" value="FAD/NAD-bd_sf"/>
</dbReference>
<evidence type="ECO:0000256" key="3">
    <source>
        <dbReference type="ARBA" id="ARBA00022630"/>
    </source>
</evidence>
<comment type="similarity">
    <text evidence="2">Belongs to the paxM FAD-dependent monooxygenase family.</text>
</comment>
<dbReference type="Gene3D" id="3.50.50.60">
    <property type="entry name" value="FAD/NAD(P)-binding domain"/>
    <property type="match status" value="1"/>
</dbReference>
<gene>
    <name evidence="7" type="ORF">QBC35DRAFT_431434</name>
</gene>
<proteinExistence type="inferred from homology"/>